<dbReference type="InterPro" id="IPR039697">
    <property type="entry name" value="Alcohol_dehydrogenase_Fe"/>
</dbReference>
<dbReference type="GO" id="GO:0004022">
    <property type="term" value="F:alcohol dehydrogenase (NAD+) activity"/>
    <property type="evidence" value="ECO:0007669"/>
    <property type="project" value="TreeGrafter"/>
</dbReference>
<dbReference type="PROSITE" id="PS00913">
    <property type="entry name" value="ADH_IRON_1"/>
    <property type="match status" value="1"/>
</dbReference>
<feature type="non-terminal residue" evidence="6">
    <location>
        <position position="238"/>
    </location>
</feature>
<dbReference type="PANTHER" id="PTHR11496">
    <property type="entry name" value="ALCOHOL DEHYDROGENASE"/>
    <property type="match status" value="1"/>
</dbReference>
<dbReference type="Gene3D" id="1.20.1090.10">
    <property type="entry name" value="Dehydroquinate synthase-like - alpha domain"/>
    <property type="match status" value="1"/>
</dbReference>
<accession>X0V1R0</accession>
<dbReference type="FunFam" id="3.40.50.1970:FF:000003">
    <property type="entry name" value="Alcohol dehydrogenase, iron-containing"/>
    <property type="match status" value="1"/>
</dbReference>
<gene>
    <name evidence="6" type="ORF">S01H1_34655</name>
</gene>
<dbReference type="Gene3D" id="3.40.50.1970">
    <property type="match status" value="1"/>
</dbReference>
<keyword evidence="2" id="KW-0560">Oxidoreductase</keyword>
<dbReference type="SUPFAM" id="SSF56796">
    <property type="entry name" value="Dehydroquinate synthase-like"/>
    <property type="match status" value="1"/>
</dbReference>
<name>X0V1R0_9ZZZZ</name>
<reference evidence="6" key="1">
    <citation type="journal article" date="2014" name="Front. Microbiol.">
        <title>High frequency of phylogenetically diverse reductive dehalogenase-homologous genes in deep subseafloor sedimentary metagenomes.</title>
        <authorList>
            <person name="Kawai M."/>
            <person name="Futagami T."/>
            <person name="Toyoda A."/>
            <person name="Takaki Y."/>
            <person name="Nishi S."/>
            <person name="Hori S."/>
            <person name="Arai W."/>
            <person name="Tsubouchi T."/>
            <person name="Morono Y."/>
            <person name="Uchiyama I."/>
            <person name="Ito T."/>
            <person name="Fujiyama A."/>
            <person name="Inagaki F."/>
            <person name="Takami H."/>
        </authorList>
    </citation>
    <scope>NUCLEOTIDE SEQUENCE</scope>
    <source>
        <strain evidence="6">Expedition CK06-06</strain>
    </source>
</reference>
<dbReference type="Pfam" id="PF25137">
    <property type="entry name" value="ADH_Fe_C"/>
    <property type="match status" value="1"/>
</dbReference>
<dbReference type="InterPro" id="IPR056798">
    <property type="entry name" value="ADH_Fe_C"/>
</dbReference>
<evidence type="ECO:0000256" key="2">
    <source>
        <dbReference type="ARBA" id="ARBA00023002"/>
    </source>
</evidence>
<dbReference type="InterPro" id="IPR018211">
    <property type="entry name" value="ADH_Fe_CS"/>
</dbReference>
<comment type="caution">
    <text evidence="6">The sequence shown here is derived from an EMBL/GenBank/DDBJ whole genome shotgun (WGS) entry which is preliminary data.</text>
</comment>
<feature type="domain" description="Fe-containing alcohol dehydrogenase-like C-terminal" evidence="5">
    <location>
        <begin position="194"/>
        <end position="236"/>
    </location>
</feature>
<protein>
    <submittedName>
        <fullName evidence="6">Uncharacterized protein</fullName>
    </submittedName>
</protein>
<dbReference type="PANTHER" id="PTHR11496:SF102">
    <property type="entry name" value="ALCOHOL DEHYDROGENASE 4"/>
    <property type="match status" value="1"/>
</dbReference>
<evidence type="ECO:0000256" key="1">
    <source>
        <dbReference type="ARBA" id="ARBA00007358"/>
    </source>
</evidence>
<organism evidence="6">
    <name type="scientific">marine sediment metagenome</name>
    <dbReference type="NCBI Taxonomy" id="412755"/>
    <lineage>
        <taxon>unclassified sequences</taxon>
        <taxon>metagenomes</taxon>
        <taxon>ecological metagenomes</taxon>
    </lineage>
</organism>
<dbReference type="AlphaFoldDB" id="X0V1R0"/>
<evidence type="ECO:0000256" key="3">
    <source>
        <dbReference type="ARBA" id="ARBA00023027"/>
    </source>
</evidence>
<keyword evidence="3" id="KW-0520">NAD</keyword>
<dbReference type="EMBL" id="BARS01021592">
    <property type="protein sequence ID" value="GAG05382.1"/>
    <property type="molecule type" value="Genomic_DNA"/>
</dbReference>
<dbReference type="InterPro" id="IPR001670">
    <property type="entry name" value="ADH_Fe/GldA"/>
</dbReference>
<sequence>MDRKAMLLSMIRRVLQPAEVCAANGAVKRLGALDSRRTLVIAARSAGQSGTLEAVETNLEKAGAEVAVWSGPSMEPSLETVRTMAARAAEHQVDWLVAVGGGSIIDGAKLAWVLYETPEFDFGAEKPPAVEALRRKARFAAVATTAGSGSEASQAAVLTHPKTGKKVPLVSPHFVPDLAILDAGLTRSLPVDVTVSSGMDALSHAVEAYASRTATPLVRTLAATAIRSIIKDLPRAAQ</sequence>
<dbReference type="GO" id="GO:0046872">
    <property type="term" value="F:metal ion binding"/>
    <property type="evidence" value="ECO:0007669"/>
    <property type="project" value="InterPro"/>
</dbReference>
<feature type="domain" description="Alcohol dehydrogenase iron-type/glycerol dehydrogenase GldA" evidence="4">
    <location>
        <begin position="18"/>
        <end position="182"/>
    </location>
</feature>
<comment type="similarity">
    <text evidence="1">Belongs to the iron-containing alcohol dehydrogenase family.</text>
</comment>
<evidence type="ECO:0000259" key="4">
    <source>
        <dbReference type="Pfam" id="PF00465"/>
    </source>
</evidence>
<evidence type="ECO:0000313" key="6">
    <source>
        <dbReference type="EMBL" id="GAG05382.1"/>
    </source>
</evidence>
<proteinExistence type="inferred from homology"/>
<evidence type="ECO:0000259" key="5">
    <source>
        <dbReference type="Pfam" id="PF25137"/>
    </source>
</evidence>
<dbReference type="Pfam" id="PF00465">
    <property type="entry name" value="Fe-ADH"/>
    <property type="match status" value="1"/>
</dbReference>